<accession>A0A7R9LR80</accession>
<gene>
    <name evidence="1" type="ORF">OSB1V03_LOCUS20643</name>
</gene>
<keyword evidence="2" id="KW-1185">Reference proteome</keyword>
<sequence length="61" mass="7102">MATGLQSVSVMPNIAMIWIRLRRHPKVWSLSSRRVKVVIDSTKRNSSLDQSLRSEPQNRRQ</sequence>
<dbReference type="EMBL" id="OC889519">
    <property type="protein sequence ID" value="CAD7645726.1"/>
    <property type="molecule type" value="Genomic_DNA"/>
</dbReference>
<organism evidence="1">
    <name type="scientific">Medioppia subpectinata</name>
    <dbReference type="NCBI Taxonomy" id="1979941"/>
    <lineage>
        <taxon>Eukaryota</taxon>
        <taxon>Metazoa</taxon>
        <taxon>Ecdysozoa</taxon>
        <taxon>Arthropoda</taxon>
        <taxon>Chelicerata</taxon>
        <taxon>Arachnida</taxon>
        <taxon>Acari</taxon>
        <taxon>Acariformes</taxon>
        <taxon>Sarcoptiformes</taxon>
        <taxon>Oribatida</taxon>
        <taxon>Brachypylina</taxon>
        <taxon>Oppioidea</taxon>
        <taxon>Oppiidae</taxon>
        <taxon>Medioppia</taxon>
    </lineage>
</organism>
<protein>
    <submittedName>
        <fullName evidence="1">Uncharacterized protein</fullName>
    </submittedName>
</protein>
<proteinExistence type="predicted"/>
<dbReference type="EMBL" id="CAJPIZ010034944">
    <property type="protein sequence ID" value="CAG2120697.1"/>
    <property type="molecule type" value="Genomic_DNA"/>
</dbReference>
<reference evidence="1" key="1">
    <citation type="submission" date="2020-11" db="EMBL/GenBank/DDBJ databases">
        <authorList>
            <person name="Tran Van P."/>
        </authorList>
    </citation>
    <scope>NUCLEOTIDE SEQUENCE</scope>
</reference>
<evidence type="ECO:0000313" key="1">
    <source>
        <dbReference type="EMBL" id="CAD7645726.1"/>
    </source>
</evidence>
<name>A0A7R9LR80_9ACAR</name>
<dbReference type="Proteomes" id="UP000759131">
    <property type="component" value="Unassembled WGS sequence"/>
</dbReference>
<evidence type="ECO:0000313" key="2">
    <source>
        <dbReference type="Proteomes" id="UP000759131"/>
    </source>
</evidence>
<dbReference type="AlphaFoldDB" id="A0A7R9LR80"/>